<evidence type="ECO:0000313" key="10">
    <source>
        <dbReference type="Proteomes" id="UP001268036"/>
    </source>
</evidence>
<comment type="caution">
    <text evidence="9">The sequence shown here is derived from an EMBL/GenBank/DDBJ whole genome shotgun (WGS) entry which is preliminary data.</text>
</comment>
<feature type="transmembrane region" description="Helical" evidence="7">
    <location>
        <begin position="221"/>
        <end position="239"/>
    </location>
</feature>
<dbReference type="NCBIfam" id="TIGR00711">
    <property type="entry name" value="efflux_EmrB"/>
    <property type="match status" value="1"/>
</dbReference>
<keyword evidence="6 7" id="KW-0472">Membrane</keyword>
<evidence type="ECO:0000256" key="2">
    <source>
        <dbReference type="ARBA" id="ARBA00022448"/>
    </source>
</evidence>
<gene>
    <name evidence="9" type="ORF">QE440_000807</name>
</gene>
<feature type="transmembrane region" description="Helical" evidence="7">
    <location>
        <begin position="427"/>
        <end position="446"/>
    </location>
</feature>
<dbReference type="PANTHER" id="PTHR42718:SF46">
    <property type="entry name" value="BLR6921 PROTEIN"/>
    <property type="match status" value="1"/>
</dbReference>
<dbReference type="GO" id="GO:0022857">
    <property type="term" value="F:transmembrane transporter activity"/>
    <property type="evidence" value="ECO:0007669"/>
    <property type="project" value="InterPro"/>
</dbReference>
<accession>A0AAJ2EW76</accession>
<evidence type="ECO:0000256" key="5">
    <source>
        <dbReference type="ARBA" id="ARBA00022989"/>
    </source>
</evidence>
<dbReference type="GO" id="GO:0005886">
    <property type="term" value="C:plasma membrane"/>
    <property type="evidence" value="ECO:0007669"/>
    <property type="project" value="UniProtKB-SubCell"/>
</dbReference>
<evidence type="ECO:0000259" key="8">
    <source>
        <dbReference type="PROSITE" id="PS50850"/>
    </source>
</evidence>
<feature type="transmembrane region" description="Helical" evidence="7">
    <location>
        <begin position="260"/>
        <end position="281"/>
    </location>
</feature>
<dbReference type="PRINTS" id="PR01036">
    <property type="entry name" value="TCRTETB"/>
</dbReference>
<feature type="transmembrane region" description="Helical" evidence="7">
    <location>
        <begin position="46"/>
        <end position="65"/>
    </location>
</feature>
<keyword evidence="4 7" id="KW-0812">Transmembrane</keyword>
<dbReference type="PROSITE" id="PS50850">
    <property type="entry name" value="MFS"/>
    <property type="match status" value="1"/>
</dbReference>
<dbReference type="AlphaFoldDB" id="A0AAJ2EW76"/>
<feature type="transmembrane region" description="Helical" evidence="7">
    <location>
        <begin position="327"/>
        <end position="348"/>
    </location>
</feature>
<evidence type="ECO:0000256" key="6">
    <source>
        <dbReference type="ARBA" id="ARBA00023136"/>
    </source>
</evidence>
<feature type="transmembrane region" description="Helical" evidence="7">
    <location>
        <begin position="354"/>
        <end position="377"/>
    </location>
</feature>
<feature type="transmembrane region" description="Helical" evidence="7">
    <location>
        <begin position="287"/>
        <end position="306"/>
    </location>
</feature>
<feature type="transmembrane region" description="Helical" evidence="7">
    <location>
        <begin position="131"/>
        <end position="149"/>
    </location>
</feature>
<evidence type="ECO:0000313" key="9">
    <source>
        <dbReference type="EMBL" id="MDR6233066.1"/>
    </source>
</evidence>
<dbReference type="InterPro" id="IPR011701">
    <property type="entry name" value="MFS"/>
</dbReference>
<dbReference type="PANTHER" id="PTHR42718">
    <property type="entry name" value="MAJOR FACILITATOR SUPERFAMILY MULTIDRUG TRANSPORTER MFSC"/>
    <property type="match status" value="1"/>
</dbReference>
<dbReference type="Pfam" id="PF07690">
    <property type="entry name" value="MFS_1"/>
    <property type="match status" value="2"/>
</dbReference>
<dbReference type="Gene3D" id="1.20.1250.20">
    <property type="entry name" value="MFS general substrate transporter like domains"/>
    <property type="match status" value="1"/>
</dbReference>
<feature type="transmembrane region" description="Helical" evidence="7">
    <location>
        <begin position="389"/>
        <end position="412"/>
    </location>
</feature>
<feature type="transmembrane region" description="Helical" evidence="7">
    <location>
        <begin position="161"/>
        <end position="180"/>
    </location>
</feature>
<dbReference type="EMBL" id="JAVJAF010000001">
    <property type="protein sequence ID" value="MDR6233066.1"/>
    <property type="molecule type" value="Genomic_DNA"/>
</dbReference>
<dbReference type="InterPro" id="IPR004638">
    <property type="entry name" value="EmrB-like"/>
</dbReference>
<proteinExistence type="predicted"/>
<name>A0AAJ2EW76_9PSED</name>
<keyword evidence="5 7" id="KW-1133">Transmembrane helix</keyword>
<dbReference type="InterPro" id="IPR036259">
    <property type="entry name" value="MFS_trans_sf"/>
</dbReference>
<dbReference type="Gene3D" id="1.20.1720.10">
    <property type="entry name" value="Multidrug resistance protein D"/>
    <property type="match status" value="1"/>
</dbReference>
<evidence type="ECO:0000256" key="4">
    <source>
        <dbReference type="ARBA" id="ARBA00022692"/>
    </source>
</evidence>
<reference evidence="9" key="1">
    <citation type="submission" date="2023-08" db="EMBL/GenBank/DDBJ databases">
        <title>Functional and genomic diversity of the sorghum phyllosphere microbiome.</title>
        <authorList>
            <person name="Shade A."/>
        </authorList>
    </citation>
    <scope>NUCLEOTIDE SEQUENCE</scope>
    <source>
        <strain evidence="9">SORGH_AS_0201</strain>
    </source>
</reference>
<dbReference type="RefSeq" id="WP_140221074.1">
    <property type="nucleotide sequence ID" value="NZ_CP021645.1"/>
</dbReference>
<evidence type="ECO:0000256" key="1">
    <source>
        <dbReference type="ARBA" id="ARBA00004651"/>
    </source>
</evidence>
<comment type="subcellular location">
    <subcellularLocation>
        <location evidence="1">Cell membrane</location>
        <topology evidence="1">Multi-pass membrane protein</topology>
    </subcellularLocation>
</comment>
<dbReference type="Proteomes" id="UP001268036">
    <property type="component" value="Unassembled WGS sequence"/>
</dbReference>
<dbReference type="InterPro" id="IPR020846">
    <property type="entry name" value="MFS_dom"/>
</dbReference>
<organism evidence="9 10">
    <name type="scientific">Pseudomonas oryzihabitans</name>
    <dbReference type="NCBI Taxonomy" id="47885"/>
    <lineage>
        <taxon>Bacteria</taxon>
        <taxon>Pseudomonadati</taxon>
        <taxon>Pseudomonadota</taxon>
        <taxon>Gammaproteobacteria</taxon>
        <taxon>Pseudomonadales</taxon>
        <taxon>Pseudomonadaceae</taxon>
        <taxon>Pseudomonas</taxon>
    </lineage>
</organism>
<feature type="transmembrane region" description="Helical" evidence="7">
    <location>
        <begin position="72"/>
        <end position="92"/>
    </location>
</feature>
<dbReference type="SUPFAM" id="SSF103473">
    <property type="entry name" value="MFS general substrate transporter"/>
    <property type="match status" value="1"/>
</dbReference>
<sequence>MERWKILACLVSFTFFMENLDATVIATALPQMAATFGRDAVDLNLGISAYLLAIAVGIPVSGWIAERFGPRPVFTLAIGLFTLASLLCGLAQSLEQFIAARVLQGLGGALMVPVGRLVVLQVTEKHELVRAIALITWPGLVAPVLGPPLGGLITTYADWRWIFYLNLPLGLIALVLAWRLVPTTLPTRRHPLDWQGFLLLGGACVAFMWGVERLGQNHGSLGSNLAWMGVGLILGTKAVRHMARIERPLIDFGTLRIPTYRASILGGGLFRVTIATAPFLLPLMFQLAFGLDAFQAGLLLLALFAGNLAAKPFTTAAMRRFGLRRILTVNGLLSALSLLACGLLTPAWPLPLVAILLFASGLFRSLQFTASNTLAFADVPKTQLSHASTLFSTNFQLAMGLGVAVAALLLRASMEWHGHLDPQLSDFRLAFCIVAVLGILSTLDAFRLARNAGASVSGHTAKS</sequence>
<keyword evidence="3" id="KW-1003">Cell membrane</keyword>
<evidence type="ECO:0000256" key="3">
    <source>
        <dbReference type="ARBA" id="ARBA00022475"/>
    </source>
</evidence>
<feature type="transmembrane region" description="Helical" evidence="7">
    <location>
        <begin position="98"/>
        <end position="119"/>
    </location>
</feature>
<keyword evidence="2" id="KW-0813">Transport</keyword>
<protein>
    <submittedName>
        <fullName evidence="9">EmrB/QacA subfamily drug resistance transporter</fullName>
    </submittedName>
</protein>
<feature type="domain" description="Major facilitator superfamily (MFS) profile" evidence="8">
    <location>
        <begin position="7"/>
        <end position="453"/>
    </location>
</feature>
<evidence type="ECO:0000256" key="7">
    <source>
        <dbReference type="SAM" id="Phobius"/>
    </source>
</evidence>
<feature type="transmembrane region" description="Helical" evidence="7">
    <location>
        <begin position="192"/>
        <end position="209"/>
    </location>
</feature>